<keyword evidence="3" id="KW-1185">Reference proteome</keyword>
<gene>
    <name evidence="2" type="ORF">ZT3D7_G11561</name>
</gene>
<evidence type="ECO:0000256" key="1">
    <source>
        <dbReference type="SAM" id="MobiDB-lite"/>
    </source>
</evidence>
<protein>
    <submittedName>
        <fullName evidence="2">Uncharacterized protein</fullName>
    </submittedName>
</protein>
<reference evidence="2 3" key="1">
    <citation type="submission" date="2016-06" db="EMBL/GenBank/DDBJ databases">
        <authorList>
            <person name="Kjaerup R.B."/>
            <person name="Dalgaard T.S."/>
            <person name="Juul-Madsen H.R."/>
        </authorList>
    </citation>
    <scope>NUCLEOTIDE SEQUENCE [LARGE SCALE GENOMIC DNA]</scope>
</reference>
<feature type="region of interest" description="Disordered" evidence="1">
    <location>
        <begin position="43"/>
        <end position="69"/>
    </location>
</feature>
<dbReference type="EMBL" id="LT853705">
    <property type="protein sequence ID" value="SMQ56406.1"/>
    <property type="molecule type" value="Genomic_DNA"/>
</dbReference>
<dbReference type="AlphaFoldDB" id="A0A1X7S9Q5"/>
<organism evidence="2 3">
    <name type="scientific">Zymoseptoria tritici (strain ST99CH_3D7)</name>
    <dbReference type="NCBI Taxonomy" id="1276538"/>
    <lineage>
        <taxon>Eukaryota</taxon>
        <taxon>Fungi</taxon>
        <taxon>Dikarya</taxon>
        <taxon>Ascomycota</taxon>
        <taxon>Pezizomycotina</taxon>
        <taxon>Dothideomycetes</taxon>
        <taxon>Dothideomycetidae</taxon>
        <taxon>Mycosphaerellales</taxon>
        <taxon>Mycosphaerellaceae</taxon>
        <taxon>Zymoseptoria</taxon>
    </lineage>
</organism>
<name>A0A1X7S9Q5_ZYMT9</name>
<feature type="region of interest" description="Disordered" evidence="1">
    <location>
        <begin position="1"/>
        <end position="26"/>
    </location>
</feature>
<accession>A0A1X7S9Q5</accession>
<proteinExistence type="predicted"/>
<evidence type="ECO:0000313" key="3">
    <source>
        <dbReference type="Proteomes" id="UP000215127"/>
    </source>
</evidence>
<dbReference type="Proteomes" id="UP000215127">
    <property type="component" value="Chromosome 16"/>
</dbReference>
<feature type="compositionally biased region" description="Polar residues" evidence="1">
    <location>
        <begin position="10"/>
        <end position="22"/>
    </location>
</feature>
<sequence length="69" mass="7436">MEETKRTESARLTPNTQPSSPESVPPFATILRPEEYAQHRNMSTVAAGKSRASVTNAAGLVSESPGRDH</sequence>
<evidence type="ECO:0000313" key="2">
    <source>
        <dbReference type="EMBL" id="SMQ56406.1"/>
    </source>
</evidence>